<dbReference type="Proteomes" id="UP001580430">
    <property type="component" value="Unassembled WGS sequence"/>
</dbReference>
<evidence type="ECO:0000313" key="2">
    <source>
        <dbReference type="Proteomes" id="UP001580430"/>
    </source>
</evidence>
<proteinExistence type="predicted"/>
<dbReference type="RefSeq" id="WP_375520230.1">
    <property type="nucleotide sequence ID" value="NZ_JBHIRY010000009.1"/>
</dbReference>
<evidence type="ECO:0000313" key="1">
    <source>
        <dbReference type="EMBL" id="MFB5761085.1"/>
    </source>
</evidence>
<keyword evidence="2" id="KW-1185">Reference proteome</keyword>
<evidence type="ECO:0008006" key="3">
    <source>
        <dbReference type="Google" id="ProtNLM"/>
    </source>
</evidence>
<name>A0ABV5C0N8_9BACL</name>
<dbReference type="EMBL" id="JBHIRY010000009">
    <property type="protein sequence ID" value="MFB5761085.1"/>
    <property type="molecule type" value="Genomic_DNA"/>
</dbReference>
<reference evidence="1 2" key="1">
    <citation type="submission" date="2024-09" db="EMBL/GenBank/DDBJ databases">
        <title>Paenibacillus zeirhizospherea sp. nov., isolated from surface of the maize (Zea mays) roots in a horticulture field, Hungary.</title>
        <authorList>
            <person name="Marton D."/>
            <person name="Farkas M."/>
            <person name="Bedics A."/>
            <person name="Toth E."/>
            <person name="Tancsics A."/>
            <person name="Boka K."/>
            <person name="Marati G."/>
            <person name="Kriszt B."/>
            <person name="Cserhati M."/>
        </authorList>
    </citation>
    <scope>NUCLEOTIDE SEQUENCE [LARGE SCALE GENOMIC DNA]</scope>
    <source>
        <strain evidence="1 2">JCM 18446</strain>
    </source>
</reference>
<comment type="caution">
    <text evidence="1">The sequence shown here is derived from an EMBL/GenBank/DDBJ whole genome shotgun (WGS) entry which is preliminary data.</text>
</comment>
<protein>
    <recommendedName>
        <fullName evidence="3">Phage protein</fullName>
    </recommendedName>
</protein>
<sequence length="128" mass="14425">MKYIELAKEALEEKYILGARGLTKDESYQVGDDVRPSYEWDLEHDCSTYFTTGELAGGTCCIEVKMDVETAEELAANIEEAIKKASKYGDVGRDTVILAGRSTTRNDYQMDDDEIRIKNAWVEAIVNE</sequence>
<gene>
    <name evidence="1" type="ORF">ACE5LO_11855</name>
</gene>
<organism evidence="1 2">
    <name type="scientific">Paenibacillus medicaginis</name>
    <dbReference type="NCBI Taxonomy" id="1470560"/>
    <lineage>
        <taxon>Bacteria</taxon>
        <taxon>Bacillati</taxon>
        <taxon>Bacillota</taxon>
        <taxon>Bacilli</taxon>
        <taxon>Bacillales</taxon>
        <taxon>Paenibacillaceae</taxon>
        <taxon>Paenibacillus</taxon>
    </lineage>
</organism>
<accession>A0ABV5C0N8</accession>